<feature type="transmembrane region" description="Helical" evidence="6">
    <location>
        <begin position="78"/>
        <end position="96"/>
    </location>
</feature>
<dbReference type="Proteomes" id="UP001155587">
    <property type="component" value="Unassembled WGS sequence"/>
</dbReference>
<evidence type="ECO:0000256" key="5">
    <source>
        <dbReference type="ARBA" id="ARBA00023136"/>
    </source>
</evidence>
<evidence type="ECO:0000256" key="4">
    <source>
        <dbReference type="ARBA" id="ARBA00022989"/>
    </source>
</evidence>
<dbReference type="RefSeq" id="WP_265676629.1">
    <property type="nucleotide sequence ID" value="NZ_JAKRRY010000030.1"/>
</dbReference>
<evidence type="ECO:0000313" key="9">
    <source>
        <dbReference type="Proteomes" id="UP001155587"/>
    </source>
</evidence>
<dbReference type="PANTHER" id="PTHR38459:SF1">
    <property type="entry name" value="PROPHAGE BACTOPRENOL-LINKED GLUCOSE TRANSLOCASE HOMOLOG"/>
    <property type="match status" value="1"/>
</dbReference>
<feature type="transmembrane region" description="Helical" evidence="6">
    <location>
        <begin position="102"/>
        <end position="119"/>
    </location>
</feature>
<evidence type="ECO:0000256" key="3">
    <source>
        <dbReference type="ARBA" id="ARBA00022692"/>
    </source>
</evidence>
<dbReference type="Pfam" id="PF04138">
    <property type="entry name" value="GtrA_DPMS_TM"/>
    <property type="match status" value="1"/>
</dbReference>
<dbReference type="AlphaFoldDB" id="A0A9X3CR91"/>
<protein>
    <submittedName>
        <fullName evidence="8">GtrA family protein</fullName>
    </submittedName>
</protein>
<organism evidence="8 9">
    <name type="scientific">Vibrio qingdaonensis</name>
    <dbReference type="NCBI Taxonomy" id="2829491"/>
    <lineage>
        <taxon>Bacteria</taxon>
        <taxon>Pseudomonadati</taxon>
        <taxon>Pseudomonadota</taxon>
        <taxon>Gammaproteobacteria</taxon>
        <taxon>Vibrionales</taxon>
        <taxon>Vibrionaceae</taxon>
        <taxon>Vibrio</taxon>
    </lineage>
</organism>
<accession>A0A9X3CR91</accession>
<dbReference type="EMBL" id="JAKRRY010000030">
    <property type="protein sequence ID" value="MCW8348059.1"/>
    <property type="molecule type" value="Genomic_DNA"/>
</dbReference>
<keyword evidence="9" id="KW-1185">Reference proteome</keyword>
<reference evidence="8" key="1">
    <citation type="submission" date="2022-02" db="EMBL/GenBank/DDBJ databases">
        <title>Vibrio sp. nov, a new bacterium isolated from seawater.</title>
        <authorList>
            <person name="Yuan Y."/>
        </authorList>
    </citation>
    <scope>NUCLEOTIDE SEQUENCE</scope>
    <source>
        <strain evidence="8">ZSDZ65</strain>
    </source>
</reference>
<dbReference type="GO" id="GO:0000271">
    <property type="term" value="P:polysaccharide biosynthetic process"/>
    <property type="evidence" value="ECO:0007669"/>
    <property type="project" value="InterPro"/>
</dbReference>
<keyword evidence="4 6" id="KW-1133">Transmembrane helix</keyword>
<sequence length="127" mass="14559">MMVTLERLLEYRIVRFALSGGIATAIHIVVAFLYLHFIQDSVFFANVIGFCLAFIFSYLSQTLLVFKQNVNWSNATRFFVVQFGSLMLAQGLSELISDLNSYIRVIVVVLILPVITYIIHKLWTFSE</sequence>
<evidence type="ECO:0000313" key="8">
    <source>
        <dbReference type="EMBL" id="MCW8348059.1"/>
    </source>
</evidence>
<evidence type="ECO:0000256" key="2">
    <source>
        <dbReference type="ARBA" id="ARBA00009399"/>
    </source>
</evidence>
<name>A0A9X3CR91_9VIBR</name>
<keyword evidence="5 6" id="KW-0472">Membrane</keyword>
<dbReference type="InterPro" id="IPR007267">
    <property type="entry name" value="GtrA_DPMS_TM"/>
</dbReference>
<dbReference type="PANTHER" id="PTHR38459">
    <property type="entry name" value="PROPHAGE BACTOPRENOL-LINKED GLUCOSE TRANSLOCASE HOMOLOG"/>
    <property type="match status" value="1"/>
</dbReference>
<gene>
    <name evidence="8" type="ORF">MD535_18885</name>
</gene>
<evidence type="ECO:0000259" key="7">
    <source>
        <dbReference type="Pfam" id="PF04138"/>
    </source>
</evidence>
<evidence type="ECO:0000256" key="1">
    <source>
        <dbReference type="ARBA" id="ARBA00004141"/>
    </source>
</evidence>
<comment type="similarity">
    <text evidence="2">Belongs to the GtrA family.</text>
</comment>
<feature type="transmembrane region" description="Helical" evidence="6">
    <location>
        <begin position="12"/>
        <end position="37"/>
    </location>
</feature>
<dbReference type="InterPro" id="IPR051401">
    <property type="entry name" value="GtrA_CellWall_Glycosyl"/>
</dbReference>
<comment type="subcellular location">
    <subcellularLocation>
        <location evidence="1">Membrane</location>
        <topology evidence="1">Multi-pass membrane protein</topology>
    </subcellularLocation>
</comment>
<evidence type="ECO:0000256" key="6">
    <source>
        <dbReference type="SAM" id="Phobius"/>
    </source>
</evidence>
<dbReference type="GO" id="GO:0005886">
    <property type="term" value="C:plasma membrane"/>
    <property type="evidence" value="ECO:0007669"/>
    <property type="project" value="TreeGrafter"/>
</dbReference>
<keyword evidence="3 6" id="KW-0812">Transmembrane</keyword>
<feature type="transmembrane region" description="Helical" evidence="6">
    <location>
        <begin position="43"/>
        <end position="66"/>
    </location>
</feature>
<feature type="domain" description="GtrA/DPMS transmembrane" evidence="7">
    <location>
        <begin position="15"/>
        <end position="125"/>
    </location>
</feature>
<proteinExistence type="inferred from homology"/>
<comment type="caution">
    <text evidence="8">The sequence shown here is derived from an EMBL/GenBank/DDBJ whole genome shotgun (WGS) entry which is preliminary data.</text>
</comment>